<dbReference type="EMBL" id="QXGH01000015">
    <property type="protein sequence ID" value="RHW26791.1"/>
    <property type="molecule type" value="Genomic_DNA"/>
</dbReference>
<evidence type="ECO:0008006" key="3">
    <source>
        <dbReference type="Google" id="ProtNLM"/>
    </source>
</evidence>
<sequence length="117" mass="13082">MFETNFFTADGQPFTRTLRLLGQRVELRIWAESWTWHYGDGESETTTSPGAQFPDLEITHNYLAKRAYRPRVDTTYAAEWRVGSGPWQPVSGTATITGEPVGLRAIEARPTLVGHAG</sequence>
<dbReference type="OrthoDB" id="5192284at2"/>
<gene>
    <name evidence="1" type="ORF">D0Z08_11325</name>
</gene>
<proteinExistence type="predicted"/>
<protein>
    <recommendedName>
        <fullName evidence="3">PKD domain-containing protein</fullName>
    </recommendedName>
</protein>
<keyword evidence="2" id="KW-1185">Reference proteome</keyword>
<dbReference type="Proteomes" id="UP000283644">
    <property type="component" value="Unassembled WGS sequence"/>
</dbReference>
<evidence type="ECO:0000313" key="2">
    <source>
        <dbReference type="Proteomes" id="UP000283644"/>
    </source>
</evidence>
<comment type="caution">
    <text evidence="1">The sequence shown here is derived from an EMBL/GenBank/DDBJ whole genome shotgun (WGS) entry which is preliminary data.</text>
</comment>
<organism evidence="1 2">
    <name type="scientific">Nocardioides immobilis</name>
    <dbReference type="NCBI Taxonomy" id="2049295"/>
    <lineage>
        <taxon>Bacteria</taxon>
        <taxon>Bacillati</taxon>
        <taxon>Actinomycetota</taxon>
        <taxon>Actinomycetes</taxon>
        <taxon>Propionibacteriales</taxon>
        <taxon>Nocardioidaceae</taxon>
        <taxon>Nocardioides</taxon>
    </lineage>
</organism>
<dbReference type="AlphaFoldDB" id="A0A417Y2I4"/>
<accession>A0A417Y2I4</accession>
<name>A0A417Y2I4_9ACTN</name>
<reference evidence="1 2" key="1">
    <citation type="submission" date="2018-09" db="EMBL/GenBank/DDBJ databases">
        <title>Genome sequencing of Nocardioides immobilis CCTCC AB 2017083 for comparison to Nocardioides silvaticus.</title>
        <authorList>
            <person name="Li C."/>
            <person name="Wang G."/>
        </authorList>
    </citation>
    <scope>NUCLEOTIDE SEQUENCE [LARGE SCALE GENOMIC DNA]</scope>
    <source>
        <strain evidence="1 2">CCTCC AB 2017083</strain>
    </source>
</reference>
<evidence type="ECO:0000313" key="1">
    <source>
        <dbReference type="EMBL" id="RHW26791.1"/>
    </source>
</evidence>
<dbReference type="RefSeq" id="WP_118925357.1">
    <property type="nucleotide sequence ID" value="NZ_QXGH01000015.1"/>
</dbReference>